<organism evidence="2 3">
    <name type="scientific">Skermania pinensis</name>
    <dbReference type="NCBI Taxonomy" id="39122"/>
    <lineage>
        <taxon>Bacteria</taxon>
        <taxon>Bacillati</taxon>
        <taxon>Actinomycetota</taxon>
        <taxon>Actinomycetes</taxon>
        <taxon>Mycobacteriales</taxon>
        <taxon>Gordoniaceae</taxon>
        <taxon>Skermania</taxon>
    </lineage>
</organism>
<dbReference type="RefSeq" id="WP_066470408.1">
    <property type="nucleotide sequence ID" value="NZ_CBCRUZ010000002.1"/>
</dbReference>
<dbReference type="PANTHER" id="PTHR43459">
    <property type="entry name" value="ENOYL-COA HYDRATASE"/>
    <property type="match status" value="1"/>
</dbReference>
<evidence type="ECO:0000313" key="3">
    <source>
        <dbReference type="Proteomes" id="UP000887023"/>
    </source>
</evidence>
<dbReference type="Gene3D" id="1.10.12.10">
    <property type="entry name" value="Lyase 2-enoyl-coa Hydratase, Chain A, domain 2"/>
    <property type="match status" value="1"/>
</dbReference>
<sequence length="269" mass="28880">MTTSDDGTGIVRTEQNGGVLRIVLDRPARRNALTPTMVETVIAALTAAATDDRLRAIHLAGHGAHFCAGIDWVAGTDDGAKPRTGHLLRRVPHGAHRLVELVHTTHLPVVCTVRGWAAGLGCNLALAADFTLATPTATFWEPFLDRGFSPDSGATWLLPRLIGLARARRMLLLGERVGGDTAVDWGLIHECAADDDLDAAVDALLDRLTIAPTVAFGLAKQTLAQNLHATLPQALTSELQALELACRTSDFREGSAAFREHRRPDFQGR</sequence>
<evidence type="ECO:0000256" key="1">
    <source>
        <dbReference type="ARBA" id="ARBA00005254"/>
    </source>
</evidence>
<comment type="similarity">
    <text evidence="1">Belongs to the enoyl-CoA hydratase/isomerase family.</text>
</comment>
<protein>
    <submittedName>
        <fullName evidence="2">Enoyl-CoA hydratase/isomerase family protein</fullName>
    </submittedName>
</protein>
<dbReference type="SUPFAM" id="SSF52096">
    <property type="entry name" value="ClpP/crotonase"/>
    <property type="match status" value="1"/>
</dbReference>
<dbReference type="InterPro" id="IPR001753">
    <property type="entry name" value="Enoyl-CoA_hydra/iso"/>
</dbReference>
<dbReference type="InterPro" id="IPR014748">
    <property type="entry name" value="Enoyl-CoA_hydra_C"/>
</dbReference>
<gene>
    <name evidence="2" type="ORF">KV203_13680</name>
</gene>
<proteinExistence type="inferred from homology"/>
<dbReference type="Gene3D" id="3.90.226.10">
    <property type="entry name" value="2-enoyl-CoA Hydratase, Chain A, domain 1"/>
    <property type="match status" value="1"/>
</dbReference>
<dbReference type="InterPro" id="IPR029045">
    <property type="entry name" value="ClpP/crotonase-like_dom_sf"/>
</dbReference>
<reference evidence="2" key="1">
    <citation type="submission" date="2021-07" db="EMBL/GenBank/DDBJ databases">
        <title>Candidatus Kaistella beijingensis sp. nov. isolated from a municipal wastewater treatment plant is involved in sludge foaming.</title>
        <authorList>
            <person name="Song Y."/>
            <person name="Liu S.-J."/>
        </authorList>
    </citation>
    <scope>NUCLEOTIDE SEQUENCE</scope>
    <source>
        <strain evidence="2">DSM 43998</strain>
    </source>
</reference>
<dbReference type="CDD" id="cd06558">
    <property type="entry name" value="crotonase-like"/>
    <property type="match status" value="1"/>
</dbReference>
<dbReference type="EMBL" id="CP079105">
    <property type="protein sequence ID" value="QXQ12956.1"/>
    <property type="molecule type" value="Genomic_DNA"/>
</dbReference>
<dbReference type="Proteomes" id="UP000887023">
    <property type="component" value="Chromosome"/>
</dbReference>
<accession>A0ABX8S669</accession>
<dbReference type="PANTHER" id="PTHR43459:SF1">
    <property type="entry name" value="EG:BACN32G11.4 PROTEIN"/>
    <property type="match status" value="1"/>
</dbReference>
<dbReference type="Pfam" id="PF00378">
    <property type="entry name" value="ECH_1"/>
    <property type="match status" value="1"/>
</dbReference>
<keyword evidence="3" id="KW-1185">Reference proteome</keyword>
<name>A0ABX8S669_9ACTN</name>
<evidence type="ECO:0000313" key="2">
    <source>
        <dbReference type="EMBL" id="QXQ12956.1"/>
    </source>
</evidence>